<dbReference type="EMBL" id="BAABDU010000007">
    <property type="protein sequence ID" value="GAA3779636.1"/>
    <property type="molecule type" value="Genomic_DNA"/>
</dbReference>
<dbReference type="InterPro" id="IPR001173">
    <property type="entry name" value="Glyco_trans_2-like"/>
</dbReference>
<keyword evidence="3" id="KW-1185">Reference proteome</keyword>
<dbReference type="PANTHER" id="PTHR22916">
    <property type="entry name" value="GLYCOSYLTRANSFERASE"/>
    <property type="match status" value="1"/>
</dbReference>
<comment type="caution">
    <text evidence="2">The sequence shown here is derived from an EMBL/GenBank/DDBJ whole genome shotgun (WGS) entry which is preliminary data.</text>
</comment>
<accession>A0ABP7H073</accession>
<dbReference type="PANTHER" id="PTHR22916:SF3">
    <property type="entry name" value="UDP-GLCNAC:BETAGAL BETA-1,3-N-ACETYLGLUCOSAMINYLTRANSFERASE-LIKE PROTEIN 1"/>
    <property type="match status" value="1"/>
</dbReference>
<gene>
    <name evidence="2" type="ORF">GCM10022423_39610</name>
</gene>
<protein>
    <recommendedName>
        <fullName evidence="1">Glycosyltransferase 2-like domain-containing protein</fullName>
    </recommendedName>
</protein>
<dbReference type="InterPro" id="IPR029044">
    <property type="entry name" value="Nucleotide-diphossugar_trans"/>
</dbReference>
<name>A0ABP7H073_9FLAO</name>
<evidence type="ECO:0000313" key="2">
    <source>
        <dbReference type="EMBL" id="GAA3779636.1"/>
    </source>
</evidence>
<evidence type="ECO:0000259" key="1">
    <source>
        <dbReference type="Pfam" id="PF00535"/>
    </source>
</evidence>
<evidence type="ECO:0000313" key="3">
    <source>
        <dbReference type="Proteomes" id="UP001500748"/>
    </source>
</evidence>
<dbReference type="Pfam" id="PF00535">
    <property type="entry name" value="Glycos_transf_2"/>
    <property type="match status" value="1"/>
</dbReference>
<organism evidence="2 3">
    <name type="scientific">Flavobacterium ginsengiterrae</name>
    <dbReference type="NCBI Taxonomy" id="871695"/>
    <lineage>
        <taxon>Bacteria</taxon>
        <taxon>Pseudomonadati</taxon>
        <taxon>Bacteroidota</taxon>
        <taxon>Flavobacteriia</taxon>
        <taxon>Flavobacteriales</taxon>
        <taxon>Flavobacteriaceae</taxon>
        <taxon>Flavobacterium</taxon>
    </lineage>
</organism>
<dbReference type="Gene3D" id="3.90.550.10">
    <property type="entry name" value="Spore Coat Polysaccharide Biosynthesis Protein SpsA, Chain A"/>
    <property type="match status" value="1"/>
</dbReference>
<reference evidence="3" key="1">
    <citation type="journal article" date="2019" name="Int. J. Syst. Evol. Microbiol.">
        <title>The Global Catalogue of Microorganisms (GCM) 10K type strain sequencing project: providing services to taxonomists for standard genome sequencing and annotation.</title>
        <authorList>
            <consortium name="The Broad Institute Genomics Platform"/>
            <consortium name="The Broad Institute Genome Sequencing Center for Infectious Disease"/>
            <person name="Wu L."/>
            <person name="Ma J."/>
        </authorList>
    </citation>
    <scope>NUCLEOTIDE SEQUENCE [LARGE SCALE GENOMIC DNA]</scope>
    <source>
        <strain evidence="3">JCM 17337</strain>
    </source>
</reference>
<dbReference type="SUPFAM" id="SSF53448">
    <property type="entry name" value="Nucleotide-diphospho-sugar transferases"/>
    <property type="match status" value="1"/>
</dbReference>
<proteinExistence type="predicted"/>
<dbReference type="Proteomes" id="UP001500748">
    <property type="component" value="Unassembled WGS sequence"/>
</dbReference>
<feature type="domain" description="Glycosyltransferase 2-like" evidence="1">
    <location>
        <begin position="8"/>
        <end position="170"/>
    </location>
</feature>
<sequence length="305" mass="35879">MDQFPKVSICMITYNHENFIEEAINSVLMQECNFEIELIIVNDCSPDKTDDVIKIILENNTKASKIKYFKQQKNVGVMSNFAFALKKCSGKYIAICEGDDYWTDPLKLTKQFNFLENNPKYIIHSSNAIQLSDNFDLNYKPVLKDITDKTFILDDFLIANNIITCTVMFRNDKIEFPSDFYKVTFGDWMLYVILLFTSNKKAYRTTECLSVYRIHNGGVMSNLNDLKYFKSHINQILIIKKYLNIKRFSNSAIEILNQYSLESFRIEINKRMYKEALRTLFGNLYCSKFKIPFKKYAQSVKNYYL</sequence>